<proteinExistence type="predicted"/>
<name>A0A2P2J4P4_RHIMU</name>
<organism evidence="1">
    <name type="scientific">Rhizophora mucronata</name>
    <name type="common">Asiatic mangrove</name>
    <dbReference type="NCBI Taxonomy" id="61149"/>
    <lineage>
        <taxon>Eukaryota</taxon>
        <taxon>Viridiplantae</taxon>
        <taxon>Streptophyta</taxon>
        <taxon>Embryophyta</taxon>
        <taxon>Tracheophyta</taxon>
        <taxon>Spermatophyta</taxon>
        <taxon>Magnoliopsida</taxon>
        <taxon>eudicotyledons</taxon>
        <taxon>Gunneridae</taxon>
        <taxon>Pentapetalae</taxon>
        <taxon>rosids</taxon>
        <taxon>fabids</taxon>
        <taxon>Malpighiales</taxon>
        <taxon>Rhizophoraceae</taxon>
        <taxon>Rhizophora</taxon>
    </lineage>
</organism>
<evidence type="ECO:0000313" key="1">
    <source>
        <dbReference type="EMBL" id="MBW88442.1"/>
    </source>
</evidence>
<sequence>MYLQLPGCMISYNTRTRVFQEACSYTYPGIYSNCCLFFPYDYGSQFLPEIASASLEQEAAELPVKERLNTVSF</sequence>
<accession>A0A2P2J4P4</accession>
<dbReference type="EMBL" id="GGEC01007959">
    <property type="protein sequence ID" value="MBW88442.1"/>
    <property type="molecule type" value="Transcribed_RNA"/>
</dbReference>
<reference evidence="1" key="1">
    <citation type="submission" date="2018-02" db="EMBL/GenBank/DDBJ databases">
        <title>Rhizophora mucronata_Transcriptome.</title>
        <authorList>
            <person name="Meera S.P."/>
            <person name="Sreeshan A."/>
            <person name="Augustine A."/>
        </authorList>
    </citation>
    <scope>NUCLEOTIDE SEQUENCE</scope>
    <source>
        <tissue evidence="1">Leaf</tissue>
    </source>
</reference>
<dbReference type="AlphaFoldDB" id="A0A2P2J4P4"/>
<protein>
    <submittedName>
        <fullName evidence="1">Uncharacterized protein</fullName>
    </submittedName>
</protein>